<dbReference type="PANTHER" id="PTHR23412">
    <property type="entry name" value="STEREOCILIN RELATED"/>
    <property type="match status" value="1"/>
</dbReference>
<dbReference type="Pfam" id="PF21058">
    <property type="entry name" value="Stereocilin"/>
    <property type="match status" value="1"/>
</dbReference>
<proteinExistence type="predicted"/>
<dbReference type="InterPro" id="IPR026664">
    <property type="entry name" value="Stereocilin-rel"/>
</dbReference>
<dbReference type="InParanoid" id="A0A6J2UPH1"/>
<protein>
    <submittedName>
        <fullName evidence="7">Stereocilin</fullName>
    </submittedName>
</protein>
<dbReference type="GO" id="GO:0060091">
    <property type="term" value="C:kinocilium"/>
    <property type="evidence" value="ECO:0007669"/>
    <property type="project" value="TreeGrafter"/>
</dbReference>
<feature type="domain" description="Stereocilin LRR" evidence="5">
    <location>
        <begin position="827"/>
        <end position="1224"/>
    </location>
</feature>
<feature type="chain" id="PRO_5026752175" evidence="4">
    <location>
        <begin position="17"/>
        <end position="1886"/>
    </location>
</feature>
<evidence type="ECO:0000313" key="6">
    <source>
        <dbReference type="Proteomes" id="UP000504632"/>
    </source>
</evidence>
<dbReference type="GO" id="GO:0007160">
    <property type="term" value="P:cell-matrix adhesion"/>
    <property type="evidence" value="ECO:0007669"/>
    <property type="project" value="TreeGrafter"/>
</dbReference>
<evidence type="ECO:0000313" key="7">
    <source>
        <dbReference type="RefSeq" id="XP_030620966.1"/>
    </source>
</evidence>
<keyword evidence="1 4" id="KW-0732">Signal</keyword>
<keyword evidence="6" id="KW-1185">Reference proteome</keyword>
<evidence type="ECO:0000256" key="4">
    <source>
        <dbReference type="SAM" id="SignalP"/>
    </source>
</evidence>
<dbReference type="GeneID" id="115804595"/>
<dbReference type="OrthoDB" id="9447519at2759"/>
<reference evidence="7" key="1">
    <citation type="submission" date="2025-08" db="UniProtKB">
        <authorList>
            <consortium name="RefSeq"/>
        </authorList>
    </citation>
    <scope>IDENTIFICATION</scope>
</reference>
<dbReference type="GO" id="GO:0032426">
    <property type="term" value="C:stereocilium tip"/>
    <property type="evidence" value="ECO:0007669"/>
    <property type="project" value="TreeGrafter"/>
</dbReference>
<name>A0A6J2UPH1_CHACN</name>
<dbReference type="RefSeq" id="XP_030620966.1">
    <property type="nucleotide sequence ID" value="XM_030765106.1"/>
</dbReference>
<dbReference type="Proteomes" id="UP000504632">
    <property type="component" value="Chromosome 2"/>
</dbReference>
<dbReference type="PANTHER" id="PTHR23412:SF14">
    <property type="entry name" value="STEREOCILIN-RELATED"/>
    <property type="match status" value="1"/>
</dbReference>
<gene>
    <name evidence="7" type="primary">LOC115804595</name>
</gene>
<evidence type="ECO:0000256" key="2">
    <source>
        <dbReference type="ARBA" id="ARBA00023180"/>
    </source>
</evidence>
<accession>A0A6J2UPH1</accession>
<dbReference type="GO" id="GO:0009986">
    <property type="term" value="C:cell surface"/>
    <property type="evidence" value="ECO:0007669"/>
    <property type="project" value="TreeGrafter"/>
</dbReference>
<feature type="region of interest" description="Disordered" evidence="3">
    <location>
        <begin position="418"/>
        <end position="457"/>
    </location>
</feature>
<organism evidence="6 7">
    <name type="scientific">Chanos chanos</name>
    <name type="common">Milkfish</name>
    <name type="synonym">Mugil chanos</name>
    <dbReference type="NCBI Taxonomy" id="29144"/>
    <lineage>
        <taxon>Eukaryota</taxon>
        <taxon>Metazoa</taxon>
        <taxon>Chordata</taxon>
        <taxon>Craniata</taxon>
        <taxon>Vertebrata</taxon>
        <taxon>Euteleostomi</taxon>
        <taxon>Actinopterygii</taxon>
        <taxon>Neopterygii</taxon>
        <taxon>Teleostei</taxon>
        <taxon>Ostariophysi</taxon>
        <taxon>Gonorynchiformes</taxon>
        <taxon>Chanidae</taxon>
        <taxon>Chanos</taxon>
    </lineage>
</organism>
<evidence type="ECO:0000259" key="5">
    <source>
        <dbReference type="Pfam" id="PF21058"/>
    </source>
</evidence>
<feature type="compositionally biased region" description="Low complexity" evidence="3">
    <location>
        <begin position="418"/>
        <end position="431"/>
    </location>
</feature>
<keyword evidence="2" id="KW-0325">Glycoprotein</keyword>
<evidence type="ECO:0000256" key="3">
    <source>
        <dbReference type="SAM" id="MobiDB-lite"/>
    </source>
</evidence>
<evidence type="ECO:0000256" key="1">
    <source>
        <dbReference type="ARBA" id="ARBA00022729"/>
    </source>
</evidence>
<dbReference type="InterPro" id="IPR048992">
    <property type="entry name" value="Stereocilin_LRR"/>
</dbReference>
<feature type="signal peptide" evidence="4">
    <location>
        <begin position="1"/>
        <end position="16"/>
    </location>
</feature>
<sequence>MILIVLLGQFSVIVGGSKKDDRREVTLKELVSIWRKEGGWYPLREQPDPKRSKEQQIHSVVRSIVGGLKSLGLLSQRSGSLSSLKKPLERNRLSTFLYNISMYLQEMGAELDDRQPSFGDDDFWEKLLQSFFQSEAGVALGQWHERVSPRPSFKLQDFFLSLRGSPHWDGLLGLVQSIMSLSERQPQRPILNFVSQNWKTISALFETALQALVSGTYGQASAGLQGFICVLKGRNDCAFNLSWLQQLLSFLETRNWKPVVSLHPAVSGDQRDGALSTGRFKPFSVPPEVLQEERLFLNRTQSDLELGSLASMQTLLLQALSRSGTGERAVQFAERNPALLQGLDGLRRGLMHRIGSAVYSNLRRKVSHMTMVLLDDVSGMVGEPQHNHQGICSVGDLRQLILWGVRHNLTWNAQAMGFSSQGPPSSPPFMSCSAPEDEKKSTKPRPSHRSRHFRSDIPKRDQGEVDLSVEILEAACNDSIPGLTGVSNFTVFLYCNLFDGSDGSLIPGFGHARPDLHVTCSNAAWYLSAAEDDFLWVHVCSEFFAHEFNNTVCANSSFWIQRAHQASATQDNHYFNQSSIDDLCVKITAEVTGGSGADASKDCLELLGSRSLSAHDFRKCFLPNDSALILSLCGNESFPFLQDGSWAAEYCSKIFSNSSSTYYREKLCDYQNWREQHFINSTLLKLCEDTVGLKDYICRNTSFYFKLIQESPSLLGYCTDLEMKHQSKCVLQQIFDMLPAPYDFDTSQLCGNPIPVLLGALQKLSLCEGAADERVGWLATVSYMLRVLDFVVGFSAGHEEGEHEVRQGLGQAILLSSLLDNASFWAALQPNASISVLQSVSIFLKREQNPSVKEDLLSCFSPVLWDLIQKEENSSALRFLIQEYLQMPKESIRTLVLSAEKDAVKRFLSHVHQSWDQLQVEKIQVSQKEQQAMETMTAAFIHKFPHVTPELFVDLSQFIPYMSVTDIMSFPASLMVNESVLLAIRDHSPEMKSLQKQAFVKRLLQSSMVGDVPSWPPYFLNSILPLLPHLPVSHFQQLTSLQLSPLVELLGNSSLDATRGRHVLRTLFSKRNFTSDNLLRLGILMCYVNPEDLHPFISSALTPALWQQLAHCVTEGHVSASGRLSHWLGIALRPLNATAMSLSSLESMRGLLPQLGVTFMQTISTRELLEVFTLPGVPALPPAQAFLILNKISEETNVSANTLCRLKPLFPGLGPSVLRRLVVPESTDALECECWSSLLSELQPAHQAMMHNVLLLALNRTSANITLHLRCLLPFFSLKKLMTMLDGETILQDISLYKALPWSHHQTQVLFKKVHQIINITRQSVQGLGRIAGGMSCDWLRQWTNESDFGELLQFVSELPGGLRPALRKCIVEELNRRPDVDVNAFDASFVVGLPVKMIEYLSNDSLTVVLKYIQQHFIDFLHMPRHKQMALADKAIDVLGISEDRLSGASVDLLGPFLPFLDRDVFSQIDREALKVRLEELREYCLPSDSRREIATLLTDRSVLGEPSSWTVGDIERMGRLVLTLSSKQIRSLPLDNLGMETVEQVLQDLWHWQDSELGQACMDLKDQREKLNSFLHRIIRGRRRRRREPVPSCADIKGTFPSAWQPSQLSRMDMRDLKECVEFMGQDSSLNADQRYALWTELRQVYRPVSLLRPEQVLELGCIVTEMNERELQSADLSNQAIVAHLGNFNMWGTKKMRAAVLGILRRRGKKPEELGMEDLVSLGHLLCGLTSSQILQLDPYNLSLAALFLRETVLPCSEQQTAALTSRLFSPHAFGPVSSWGAEVFTEIGTLAAGLEDMVLSALIREQMEGLTPEAIALIPPRKMAVVFSAAQLSWLSSEQAFAVTEEQWAELDSEQRHAVSMAQYEGEIMLGHRGKLNEKLNS</sequence>
<feature type="compositionally biased region" description="Basic residues" evidence="3">
    <location>
        <begin position="442"/>
        <end position="452"/>
    </location>
</feature>